<dbReference type="PANTHER" id="PTHR13799">
    <property type="entry name" value="NGG1 INTERACTING FACTOR 3"/>
    <property type="match status" value="1"/>
</dbReference>
<name>A0A8I0G6Z0_9ACTO</name>
<protein>
    <recommendedName>
        <fullName evidence="3">GTP cyclohydrolase 1 type 2 homolog</fullName>
    </recommendedName>
</protein>
<proteinExistence type="inferred from homology"/>
<feature type="binding site" evidence="5">
    <location>
        <position position="110"/>
    </location>
    <ligand>
        <name>a divalent metal cation</name>
        <dbReference type="ChEBI" id="CHEBI:60240"/>
        <label>1</label>
    </ligand>
</feature>
<sequence length="283" mass="29973">MTSTYARARVGDVVALIDDLYPPQLAEPWDSVGLIVGDPDDRVERVLVALDPVCAIGEEARSIGANFVLTHHPLYLRPTHSVATTQAKGRLVHQLIRSGCALMNAHTNADAQTGGVADILSDMVGMSENRVPLVANDDDVSVGIGRVGELREPCSLAEFAARVARVLPSTPAGVTWSGDPDAAVRRVAVSPGAGDSLLGDVCEAGVDAYVTADMRHHPASEHLEDGGPALVIGSHYATESPWVAMAAKRISEAARERGLNLDVCASTRVTEPWHGHLSTKEEQ</sequence>
<dbReference type="PANTHER" id="PTHR13799:SF14">
    <property type="entry name" value="GTP CYCLOHYDROLASE 1 TYPE 2 HOMOLOG"/>
    <property type="match status" value="1"/>
</dbReference>
<keyword evidence="4 5" id="KW-0479">Metal-binding</keyword>
<organism evidence="6 7">
    <name type="scientific">Nanchangia anserum</name>
    <dbReference type="NCBI Taxonomy" id="2692125"/>
    <lineage>
        <taxon>Bacteria</taxon>
        <taxon>Bacillati</taxon>
        <taxon>Actinomycetota</taxon>
        <taxon>Actinomycetes</taxon>
        <taxon>Actinomycetales</taxon>
        <taxon>Actinomycetaceae</taxon>
        <taxon>Nanchangia</taxon>
    </lineage>
</organism>
<evidence type="ECO:0000256" key="1">
    <source>
        <dbReference type="ARBA" id="ARBA00006964"/>
    </source>
</evidence>
<reference evidence="6 7" key="1">
    <citation type="submission" date="2020-08" db="EMBL/GenBank/DDBJ databases">
        <title>Winkia gen. nov., sp. nov., isolated from faeces of the Anser albifrons in China.</title>
        <authorList>
            <person name="Liu Q."/>
        </authorList>
    </citation>
    <scope>NUCLEOTIDE SEQUENCE [LARGE SCALE GENOMIC DNA]</scope>
    <source>
        <strain evidence="6 7">C62</strain>
    </source>
</reference>
<comment type="caution">
    <text evidence="6">The sequence shown here is derived from an EMBL/GenBank/DDBJ whole genome shotgun (WGS) entry which is preliminary data.</text>
</comment>
<dbReference type="SUPFAM" id="SSF102705">
    <property type="entry name" value="NIF3 (NGG1p interacting factor 3)-like"/>
    <property type="match status" value="1"/>
</dbReference>
<feature type="binding site" evidence="5">
    <location>
        <position position="71"/>
    </location>
    <ligand>
        <name>a divalent metal cation</name>
        <dbReference type="ChEBI" id="CHEBI:60240"/>
        <label>1</label>
    </ligand>
</feature>
<evidence type="ECO:0000256" key="3">
    <source>
        <dbReference type="ARBA" id="ARBA00022112"/>
    </source>
</evidence>
<gene>
    <name evidence="6" type="ORF">H8R10_01775</name>
</gene>
<evidence type="ECO:0000313" key="7">
    <source>
        <dbReference type="Proteomes" id="UP000627538"/>
    </source>
</evidence>
<comment type="subunit">
    <text evidence="2">Homohexamer.</text>
</comment>
<dbReference type="EMBL" id="JACRUO010000001">
    <property type="protein sequence ID" value="MBD3688965.1"/>
    <property type="molecule type" value="Genomic_DNA"/>
</dbReference>
<dbReference type="InterPro" id="IPR002678">
    <property type="entry name" value="DUF34/NIF3"/>
</dbReference>
<evidence type="ECO:0000256" key="2">
    <source>
        <dbReference type="ARBA" id="ARBA00011643"/>
    </source>
</evidence>
<feature type="binding site" evidence="5">
    <location>
        <position position="239"/>
    </location>
    <ligand>
        <name>a divalent metal cation</name>
        <dbReference type="ChEBI" id="CHEBI:60240"/>
        <label>1</label>
    </ligand>
</feature>
<dbReference type="Gene3D" id="3.40.1390.30">
    <property type="entry name" value="NIF3 (NGG1p interacting factor 3)-like"/>
    <property type="match status" value="2"/>
</dbReference>
<comment type="similarity">
    <text evidence="1">Belongs to the GTP cyclohydrolase I type 2/NIF3 family.</text>
</comment>
<dbReference type="FunFam" id="3.40.1390.30:FF:000001">
    <property type="entry name" value="GTP cyclohydrolase 1 type 2"/>
    <property type="match status" value="1"/>
</dbReference>
<keyword evidence="7" id="KW-1185">Reference proteome</keyword>
<dbReference type="InterPro" id="IPR036069">
    <property type="entry name" value="DUF34/NIF3_sf"/>
</dbReference>
<dbReference type="NCBIfam" id="TIGR00486">
    <property type="entry name" value="YbgI_SA1388"/>
    <property type="match status" value="1"/>
</dbReference>
<feature type="binding site" evidence="5">
    <location>
        <position position="72"/>
    </location>
    <ligand>
        <name>a divalent metal cation</name>
        <dbReference type="ChEBI" id="CHEBI:60240"/>
        <label>1</label>
    </ligand>
</feature>
<dbReference type="Pfam" id="PF01784">
    <property type="entry name" value="DUF34_NIF3"/>
    <property type="match status" value="1"/>
</dbReference>
<dbReference type="AlphaFoldDB" id="A0A8I0G6Z0"/>
<dbReference type="GO" id="GO:0005737">
    <property type="term" value="C:cytoplasm"/>
    <property type="evidence" value="ECO:0007669"/>
    <property type="project" value="TreeGrafter"/>
</dbReference>
<accession>A0A8I0G6Z0</accession>
<feature type="binding site" evidence="5">
    <location>
        <position position="235"/>
    </location>
    <ligand>
        <name>a divalent metal cation</name>
        <dbReference type="ChEBI" id="CHEBI:60240"/>
        <label>1</label>
    </ligand>
</feature>
<dbReference type="Proteomes" id="UP000627538">
    <property type="component" value="Unassembled WGS sequence"/>
</dbReference>
<dbReference type="GO" id="GO:0046872">
    <property type="term" value="F:metal ion binding"/>
    <property type="evidence" value="ECO:0007669"/>
    <property type="project" value="UniProtKB-KW"/>
</dbReference>
<evidence type="ECO:0000256" key="5">
    <source>
        <dbReference type="PIRSR" id="PIRSR602678-1"/>
    </source>
</evidence>
<evidence type="ECO:0000256" key="4">
    <source>
        <dbReference type="ARBA" id="ARBA00022723"/>
    </source>
</evidence>
<evidence type="ECO:0000313" key="6">
    <source>
        <dbReference type="EMBL" id="MBD3688965.1"/>
    </source>
</evidence>
<dbReference type="RefSeq" id="WP_191071050.1">
    <property type="nucleotide sequence ID" value="NZ_JACRUO010000001.1"/>
</dbReference>